<name>A0A8S5QFB1_9CAUD</name>
<evidence type="ECO:0000313" key="2">
    <source>
        <dbReference type="EMBL" id="DAE17768.1"/>
    </source>
</evidence>
<dbReference type="EMBL" id="BK015646">
    <property type="protein sequence ID" value="DAE17768.1"/>
    <property type="molecule type" value="Genomic_DNA"/>
</dbReference>
<dbReference type="InterPro" id="IPR010744">
    <property type="entry name" value="Phage_CI_N"/>
</dbReference>
<feature type="domain" description="HTH cro/C1-type" evidence="1">
    <location>
        <begin position="200"/>
        <end position="254"/>
    </location>
</feature>
<dbReference type="CDD" id="cd00093">
    <property type="entry name" value="HTH_XRE"/>
    <property type="match status" value="1"/>
</dbReference>
<dbReference type="GO" id="GO:0003677">
    <property type="term" value="F:DNA binding"/>
    <property type="evidence" value="ECO:0007669"/>
    <property type="project" value="InterPro"/>
</dbReference>
<dbReference type="PROSITE" id="PS50943">
    <property type="entry name" value="HTH_CROC1"/>
    <property type="match status" value="1"/>
</dbReference>
<dbReference type="InterPro" id="IPR001387">
    <property type="entry name" value="Cro/C1-type_HTH"/>
</dbReference>
<protein>
    <submittedName>
        <fullName evidence="2">Transcriptional repressor DicA</fullName>
    </submittedName>
</protein>
<reference evidence="2" key="1">
    <citation type="journal article" date="2021" name="Proc. Natl. Acad. Sci. U.S.A.">
        <title>A Catalog of Tens of Thousands of Viruses from Human Metagenomes Reveals Hidden Associations with Chronic Diseases.</title>
        <authorList>
            <person name="Tisza M.J."/>
            <person name="Buck C.B."/>
        </authorList>
    </citation>
    <scope>NUCLEOTIDE SEQUENCE</scope>
    <source>
        <strain evidence="2">CtoOf8</strain>
    </source>
</reference>
<proteinExistence type="predicted"/>
<dbReference type="InterPro" id="IPR010982">
    <property type="entry name" value="Lambda_DNA-bd_dom_sf"/>
</dbReference>
<dbReference type="GO" id="GO:0045892">
    <property type="term" value="P:negative regulation of DNA-templated transcription"/>
    <property type="evidence" value="ECO:0007669"/>
    <property type="project" value="InterPro"/>
</dbReference>
<accession>A0A8S5QFB1</accession>
<dbReference type="SUPFAM" id="SSF47413">
    <property type="entry name" value="lambda repressor-like DNA-binding domains"/>
    <property type="match status" value="1"/>
</dbReference>
<evidence type="ECO:0000259" key="1">
    <source>
        <dbReference type="PROSITE" id="PS50943"/>
    </source>
</evidence>
<sequence length="322" mass="38201">MTVHYKRYFVSIESDGSAQLTDIHFFYIQFCSYRPTPFIRRKLWFFWKYIYFQNFVNFLCDFKVIIFHNTSTDKGCYCRVTMSYLFGHILKVSFLFRKSNPYVLTPFRNGNNIVHLHQSPFLHPHFAFAFSLSACYNTNTSYYKHALAMEQIFNQRLATTNNYLFHSYIISRICVFVKILPRIYEYFYIWRCVMEIIERISDLLAERGKTAIELCKVLDIQTSTMSTWKTRKKDPPARYMPTIANFLCVSLDYLLTGQERPAIIEQAEIQEPKLSAMDKELLDLFHELPMSKQYEFMGEIKGFLRAVEDSKKYIGEGKRLSG</sequence>
<organism evidence="2">
    <name type="scientific">Siphoviridae sp. ctoOf8</name>
    <dbReference type="NCBI Taxonomy" id="2825668"/>
    <lineage>
        <taxon>Viruses</taxon>
        <taxon>Duplodnaviria</taxon>
        <taxon>Heunggongvirae</taxon>
        <taxon>Uroviricota</taxon>
        <taxon>Caudoviricetes</taxon>
    </lineage>
</organism>
<dbReference type="Gene3D" id="1.10.260.40">
    <property type="entry name" value="lambda repressor-like DNA-binding domains"/>
    <property type="match status" value="1"/>
</dbReference>
<dbReference type="Pfam" id="PF07022">
    <property type="entry name" value="Phage_CI_repr"/>
    <property type="match status" value="1"/>
</dbReference>